<reference evidence="4" key="1">
    <citation type="journal article" date="2007" name="Nature">
        <title>The grapevine genome sequence suggests ancestral hexaploidization in major angiosperm phyla.</title>
        <authorList>
            <consortium name="The French-Italian Public Consortium for Grapevine Genome Characterization."/>
            <person name="Jaillon O."/>
            <person name="Aury J.-M."/>
            <person name="Noel B."/>
            <person name="Policriti A."/>
            <person name="Clepet C."/>
            <person name="Casagrande A."/>
            <person name="Choisne N."/>
            <person name="Aubourg S."/>
            <person name="Vitulo N."/>
            <person name="Jubin C."/>
            <person name="Vezzi A."/>
            <person name="Legeai F."/>
            <person name="Hugueney P."/>
            <person name="Dasilva C."/>
            <person name="Horner D."/>
            <person name="Mica E."/>
            <person name="Jublot D."/>
            <person name="Poulain J."/>
            <person name="Bruyere C."/>
            <person name="Billault A."/>
            <person name="Segurens B."/>
            <person name="Gouyvenoux M."/>
            <person name="Ugarte E."/>
            <person name="Cattonaro F."/>
            <person name="Anthouard V."/>
            <person name="Vico V."/>
            <person name="Del Fabbro C."/>
            <person name="Alaux M."/>
            <person name="Di Gaspero G."/>
            <person name="Dumas V."/>
            <person name="Felice N."/>
            <person name="Paillard S."/>
            <person name="Juman I."/>
            <person name="Moroldo M."/>
            <person name="Scalabrin S."/>
            <person name="Canaguier A."/>
            <person name="Le Clainche I."/>
            <person name="Malacrida G."/>
            <person name="Durand E."/>
            <person name="Pesole G."/>
            <person name="Laucou V."/>
            <person name="Chatelet P."/>
            <person name="Merdinoglu D."/>
            <person name="Delledonne M."/>
            <person name="Pezzotti M."/>
            <person name="Lecharny A."/>
            <person name="Scarpelli C."/>
            <person name="Artiguenave F."/>
            <person name="Pe M.E."/>
            <person name="Valle G."/>
            <person name="Morgante M."/>
            <person name="Caboche M."/>
            <person name="Adam-Blondon A.-F."/>
            <person name="Weissenbach J."/>
            <person name="Quetier F."/>
            <person name="Wincker P."/>
        </authorList>
    </citation>
    <scope>NUCLEOTIDE SEQUENCE [LARGE SCALE GENOMIC DNA]</scope>
    <source>
        <strain evidence="4">cv. Pinot noir / PN40024</strain>
    </source>
</reference>
<evidence type="ECO:0000256" key="1">
    <source>
        <dbReference type="SAM" id="MobiDB-lite"/>
    </source>
</evidence>
<feature type="domain" description="Probable ubiquitin-like-specific protease 2A/B PH" evidence="2">
    <location>
        <begin position="202"/>
        <end position="261"/>
    </location>
</feature>
<dbReference type="Pfam" id="PF25352">
    <property type="entry name" value="PH_ULP"/>
    <property type="match status" value="1"/>
</dbReference>
<dbReference type="EMBL" id="FN595227">
    <property type="protein sequence ID" value="CCB45652.1"/>
    <property type="molecule type" value="Genomic_DNA"/>
</dbReference>
<gene>
    <name evidence="3" type="ordered locus">VIT_18s0001g07470</name>
</gene>
<dbReference type="InParanoid" id="F6H130"/>
<feature type="region of interest" description="Disordered" evidence="1">
    <location>
        <begin position="132"/>
        <end position="194"/>
    </location>
</feature>
<sequence length="279" mass="30169">MKSSSCRSFEVYDFNEEDDSAEVAAARYLGNYKTPENPNSETPAIMKYELLSCAARGDVVKAKEIDNVQWVDVDAIDNDDSGKCDISLTPSVEGEESAGKQGTAQSDCNSDEGNAPSKADTHRSFFSVLQTDDSNDAAASPGDCRLNSDLPESPPSDEQLDVTSEADESMKENTLSSPASDTAEHGASLDGQVSDDGFGNWDMVGVAMIQLRVISKDAVQVGSPCGTSRIEELKFAVVDSNWSVRQEKITSLHGKYKSVWNVMLEKNATGLSCSCFFYF</sequence>
<dbReference type="ExpressionAtlas" id="F6H130">
    <property type="expression patterns" value="baseline and differential"/>
</dbReference>
<name>F6H130_VITVI</name>
<dbReference type="PANTHER" id="PTHR47764:SF2">
    <property type="entry name" value="UBIQUITIN-LIKE PROTEASE FAMILY PROFILE DOMAIN-CONTAINING PROTEIN"/>
    <property type="match status" value="1"/>
</dbReference>
<evidence type="ECO:0000313" key="4">
    <source>
        <dbReference type="Proteomes" id="UP000009183"/>
    </source>
</evidence>
<dbReference type="PANTHER" id="PTHR47764">
    <property type="entry name" value="UBIQUITIN-LIKE-SPECIFIC PROTEASE 2B-RELATED"/>
    <property type="match status" value="1"/>
</dbReference>
<dbReference type="HOGENOM" id="CLU_998959_0_0_1"/>
<keyword evidence="4" id="KW-1185">Reference proteome</keyword>
<dbReference type="eggNOG" id="KOG0779">
    <property type="taxonomic scope" value="Eukaryota"/>
</dbReference>
<accession>F6H130</accession>
<dbReference type="AlphaFoldDB" id="F6H130"/>
<organism evidence="3 4">
    <name type="scientific">Vitis vinifera</name>
    <name type="common">Grape</name>
    <dbReference type="NCBI Taxonomy" id="29760"/>
    <lineage>
        <taxon>Eukaryota</taxon>
        <taxon>Viridiplantae</taxon>
        <taxon>Streptophyta</taxon>
        <taxon>Embryophyta</taxon>
        <taxon>Tracheophyta</taxon>
        <taxon>Spermatophyta</taxon>
        <taxon>Magnoliopsida</taxon>
        <taxon>eudicotyledons</taxon>
        <taxon>Gunneridae</taxon>
        <taxon>Pentapetalae</taxon>
        <taxon>rosids</taxon>
        <taxon>Vitales</taxon>
        <taxon>Vitaceae</taxon>
        <taxon>Viteae</taxon>
        <taxon>Vitis</taxon>
    </lineage>
</organism>
<proteinExistence type="predicted"/>
<dbReference type="Proteomes" id="UP000009183">
    <property type="component" value="Chromosome 18"/>
</dbReference>
<dbReference type="STRING" id="29760.F6H130"/>
<evidence type="ECO:0000259" key="2">
    <source>
        <dbReference type="Pfam" id="PF25352"/>
    </source>
</evidence>
<dbReference type="PaxDb" id="29760-VIT_18s0001g07470.t01"/>
<dbReference type="InterPro" id="IPR057375">
    <property type="entry name" value="ULP2A/B_PH"/>
</dbReference>
<feature type="region of interest" description="Disordered" evidence="1">
    <location>
        <begin position="79"/>
        <end position="119"/>
    </location>
</feature>
<feature type="compositionally biased region" description="Acidic residues" evidence="1">
    <location>
        <begin position="158"/>
        <end position="167"/>
    </location>
</feature>
<feature type="compositionally biased region" description="Polar residues" evidence="1">
    <location>
        <begin position="100"/>
        <end position="112"/>
    </location>
</feature>
<evidence type="ECO:0000313" key="3">
    <source>
        <dbReference type="EMBL" id="CCB45652.1"/>
    </source>
</evidence>
<protein>
    <recommendedName>
        <fullName evidence="2">Probable ubiquitin-like-specific protease 2A/B PH domain-containing protein</fullName>
    </recommendedName>
</protein>